<name>A0A6I9QJG3_ELAGV</name>
<keyword evidence="5" id="KW-0539">Nucleus</keyword>
<comment type="subcellular location">
    <subcellularLocation>
        <location evidence="1">Nucleus</location>
    </subcellularLocation>
</comment>
<evidence type="ECO:0000256" key="4">
    <source>
        <dbReference type="ARBA" id="ARBA00023163"/>
    </source>
</evidence>
<sequence>MDSKKQEKGDDEDGQRTDLRMAGGGRGGGSGGAATPVHHRLIVPKPEPMEFMGALSILRRPAGRTRDRHTKVEGRGRRIRMPAACAARIFQLTRELGHKSDGETIRWLLQHAEPAIIAATGSGTIPAIATTVDGTLKIPSEAPSAAGSTTSVGDVKREGSTAKRPKKLQPTRAAANSSSGVSAAHYPIVADPLVHSGGAISISSGLAPIAAAGPAAPPGLVPMCAVGNTVWGRVIPPGALWMLPPSSAVAAGPSNQQPQIWTFPSPPHIINLVGARAIPTVFPGGVPGLNLATAAEVHPVPFADGKPGDDGASASPLQLMEESADQEAAEEEQRQLPEEEEEEEEELLSESSPED</sequence>
<dbReference type="InterPro" id="IPR005333">
    <property type="entry name" value="Transcription_factor_TCP"/>
</dbReference>
<feature type="compositionally biased region" description="Acidic residues" evidence="6">
    <location>
        <begin position="338"/>
        <end position="355"/>
    </location>
</feature>
<dbReference type="GO" id="GO:0003700">
    <property type="term" value="F:DNA-binding transcription factor activity"/>
    <property type="evidence" value="ECO:0007669"/>
    <property type="project" value="InterPro"/>
</dbReference>
<dbReference type="Pfam" id="PF03634">
    <property type="entry name" value="TCP"/>
    <property type="match status" value="1"/>
</dbReference>
<dbReference type="GO" id="GO:0005634">
    <property type="term" value="C:nucleus"/>
    <property type="evidence" value="ECO:0007669"/>
    <property type="project" value="UniProtKB-SubCell"/>
</dbReference>
<feature type="region of interest" description="Disordered" evidence="6">
    <location>
        <begin position="139"/>
        <end position="178"/>
    </location>
</feature>
<dbReference type="GO" id="GO:0043565">
    <property type="term" value="F:sequence-specific DNA binding"/>
    <property type="evidence" value="ECO:0007669"/>
    <property type="project" value="TreeGrafter"/>
</dbReference>
<feature type="compositionally biased region" description="Gly residues" evidence="6">
    <location>
        <begin position="22"/>
        <end position="32"/>
    </location>
</feature>
<keyword evidence="8" id="KW-1185">Reference proteome</keyword>
<evidence type="ECO:0000256" key="6">
    <source>
        <dbReference type="SAM" id="MobiDB-lite"/>
    </source>
</evidence>
<accession>A0A6I9QJG3</accession>
<keyword evidence="3" id="KW-0238">DNA-binding</keyword>
<dbReference type="FunCoup" id="A0A6I9QJG3">
    <property type="interactions" value="1087"/>
</dbReference>
<evidence type="ECO:0000256" key="5">
    <source>
        <dbReference type="ARBA" id="ARBA00023242"/>
    </source>
</evidence>
<feature type="region of interest" description="Disordered" evidence="6">
    <location>
        <begin position="1"/>
        <end position="36"/>
    </location>
</feature>
<dbReference type="Proteomes" id="UP000504607">
    <property type="component" value="Unplaced"/>
</dbReference>
<evidence type="ECO:0000256" key="3">
    <source>
        <dbReference type="ARBA" id="ARBA00023125"/>
    </source>
</evidence>
<keyword evidence="2" id="KW-0805">Transcription regulation</keyword>
<protein>
    <submittedName>
        <fullName evidence="9">Transcription factor PCF2</fullName>
    </submittedName>
</protein>
<reference evidence="9" key="1">
    <citation type="submission" date="2025-08" db="UniProtKB">
        <authorList>
            <consortium name="RefSeq"/>
        </authorList>
    </citation>
    <scope>IDENTIFICATION</scope>
</reference>
<feature type="domain" description="TCP" evidence="7">
    <location>
        <begin position="65"/>
        <end position="119"/>
    </location>
</feature>
<dbReference type="PROSITE" id="PS51369">
    <property type="entry name" value="TCP"/>
    <property type="match status" value="1"/>
</dbReference>
<organism evidence="8 9">
    <name type="scientific">Elaeis guineensis var. tenera</name>
    <name type="common">Oil palm</name>
    <dbReference type="NCBI Taxonomy" id="51953"/>
    <lineage>
        <taxon>Eukaryota</taxon>
        <taxon>Viridiplantae</taxon>
        <taxon>Streptophyta</taxon>
        <taxon>Embryophyta</taxon>
        <taxon>Tracheophyta</taxon>
        <taxon>Spermatophyta</taxon>
        <taxon>Magnoliopsida</taxon>
        <taxon>Liliopsida</taxon>
        <taxon>Arecaceae</taxon>
        <taxon>Arecoideae</taxon>
        <taxon>Cocoseae</taxon>
        <taxon>Elaeidinae</taxon>
        <taxon>Elaeis</taxon>
    </lineage>
</organism>
<keyword evidence="4" id="KW-0804">Transcription</keyword>
<dbReference type="PANTHER" id="PTHR31072:SF170">
    <property type="entry name" value="TRANSCRIPTION FACTOR TCP15-RELATED"/>
    <property type="match status" value="1"/>
</dbReference>
<dbReference type="OrthoDB" id="1911901at2759"/>
<gene>
    <name evidence="9" type="primary">LOC105036473</name>
</gene>
<dbReference type="KEGG" id="egu:105036473"/>
<dbReference type="RefSeq" id="XP_010910542.1">
    <property type="nucleotide sequence ID" value="XM_010912240.3"/>
</dbReference>
<evidence type="ECO:0000256" key="1">
    <source>
        <dbReference type="ARBA" id="ARBA00004123"/>
    </source>
</evidence>
<feature type="compositionally biased region" description="Basic and acidic residues" evidence="6">
    <location>
        <begin position="1"/>
        <end position="19"/>
    </location>
</feature>
<proteinExistence type="predicted"/>
<dbReference type="InterPro" id="IPR017887">
    <property type="entry name" value="TF_TCP_subgr"/>
</dbReference>
<dbReference type="AlphaFoldDB" id="A0A6I9QJG3"/>
<evidence type="ECO:0000313" key="9">
    <source>
        <dbReference type="RefSeq" id="XP_010910542.1"/>
    </source>
</evidence>
<dbReference type="GeneID" id="105036473"/>
<evidence type="ECO:0000313" key="8">
    <source>
        <dbReference type="Proteomes" id="UP000504607"/>
    </source>
</evidence>
<evidence type="ECO:0000259" key="7">
    <source>
        <dbReference type="PROSITE" id="PS51369"/>
    </source>
</evidence>
<dbReference type="InParanoid" id="A0A6I9QJG3"/>
<feature type="region of interest" description="Disordered" evidence="6">
    <location>
        <begin position="301"/>
        <end position="355"/>
    </location>
</feature>
<dbReference type="PANTHER" id="PTHR31072">
    <property type="entry name" value="TRANSCRIPTION FACTOR TCP4-RELATED"/>
    <property type="match status" value="1"/>
</dbReference>
<evidence type="ECO:0000256" key="2">
    <source>
        <dbReference type="ARBA" id="ARBA00023015"/>
    </source>
</evidence>